<accession>A0A5C3LCC0</accession>
<organism evidence="2 3">
    <name type="scientific">Coprinopsis marcescibilis</name>
    <name type="common">Agaric fungus</name>
    <name type="synonym">Psathyrella marcescibilis</name>
    <dbReference type="NCBI Taxonomy" id="230819"/>
    <lineage>
        <taxon>Eukaryota</taxon>
        <taxon>Fungi</taxon>
        <taxon>Dikarya</taxon>
        <taxon>Basidiomycota</taxon>
        <taxon>Agaricomycotina</taxon>
        <taxon>Agaricomycetes</taxon>
        <taxon>Agaricomycetidae</taxon>
        <taxon>Agaricales</taxon>
        <taxon>Agaricineae</taxon>
        <taxon>Psathyrellaceae</taxon>
        <taxon>Coprinopsis</taxon>
    </lineage>
</organism>
<name>A0A5C3LCC0_COPMA</name>
<dbReference type="EMBL" id="ML210146">
    <property type="protein sequence ID" value="TFK30440.1"/>
    <property type="molecule type" value="Genomic_DNA"/>
</dbReference>
<dbReference type="AlphaFoldDB" id="A0A5C3LCC0"/>
<keyword evidence="3" id="KW-1185">Reference proteome</keyword>
<keyword evidence="1" id="KW-0472">Membrane</keyword>
<evidence type="ECO:0000256" key="1">
    <source>
        <dbReference type="SAM" id="Phobius"/>
    </source>
</evidence>
<sequence>MNKRHCLDVSHNLPVKLVCISRHPRRERRGYNILYSGLVSFAANLLQVVKPPLYSLY</sequence>
<evidence type="ECO:0000313" key="3">
    <source>
        <dbReference type="Proteomes" id="UP000307440"/>
    </source>
</evidence>
<reference evidence="2 3" key="1">
    <citation type="journal article" date="2019" name="Nat. Ecol. Evol.">
        <title>Megaphylogeny resolves global patterns of mushroom evolution.</title>
        <authorList>
            <person name="Varga T."/>
            <person name="Krizsan K."/>
            <person name="Foldi C."/>
            <person name="Dima B."/>
            <person name="Sanchez-Garcia M."/>
            <person name="Sanchez-Ramirez S."/>
            <person name="Szollosi G.J."/>
            <person name="Szarkandi J.G."/>
            <person name="Papp V."/>
            <person name="Albert L."/>
            <person name="Andreopoulos W."/>
            <person name="Angelini C."/>
            <person name="Antonin V."/>
            <person name="Barry K.W."/>
            <person name="Bougher N.L."/>
            <person name="Buchanan P."/>
            <person name="Buyck B."/>
            <person name="Bense V."/>
            <person name="Catcheside P."/>
            <person name="Chovatia M."/>
            <person name="Cooper J."/>
            <person name="Damon W."/>
            <person name="Desjardin D."/>
            <person name="Finy P."/>
            <person name="Geml J."/>
            <person name="Haridas S."/>
            <person name="Hughes K."/>
            <person name="Justo A."/>
            <person name="Karasinski D."/>
            <person name="Kautmanova I."/>
            <person name="Kiss B."/>
            <person name="Kocsube S."/>
            <person name="Kotiranta H."/>
            <person name="LaButti K.M."/>
            <person name="Lechner B.E."/>
            <person name="Liimatainen K."/>
            <person name="Lipzen A."/>
            <person name="Lukacs Z."/>
            <person name="Mihaltcheva S."/>
            <person name="Morgado L.N."/>
            <person name="Niskanen T."/>
            <person name="Noordeloos M.E."/>
            <person name="Ohm R.A."/>
            <person name="Ortiz-Santana B."/>
            <person name="Ovrebo C."/>
            <person name="Racz N."/>
            <person name="Riley R."/>
            <person name="Savchenko A."/>
            <person name="Shiryaev A."/>
            <person name="Soop K."/>
            <person name="Spirin V."/>
            <person name="Szebenyi C."/>
            <person name="Tomsovsky M."/>
            <person name="Tulloss R.E."/>
            <person name="Uehling J."/>
            <person name="Grigoriev I.V."/>
            <person name="Vagvolgyi C."/>
            <person name="Papp T."/>
            <person name="Martin F.M."/>
            <person name="Miettinen O."/>
            <person name="Hibbett D.S."/>
            <person name="Nagy L.G."/>
        </authorList>
    </citation>
    <scope>NUCLEOTIDE SEQUENCE [LARGE SCALE GENOMIC DNA]</scope>
    <source>
        <strain evidence="2 3">CBS 121175</strain>
    </source>
</reference>
<evidence type="ECO:0000313" key="2">
    <source>
        <dbReference type="EMBL" id="TFK30440.1"/>
    </source>
</evidence>
<keyword evidence="1" id="KW-0812">Transmembrane</keyword>
<feature type="transmembrane region" description="Helical" evidence="1">
    <location>
        <begin position="31"/>
        <end position="49"/>
    </location>
</feature>
<dbReference type="Proteomes" id="UP000307440">
    <property type="component" value="Unassembled WGS sequence"/>
</dbReference>
<keyword evidence="1" id="KW-1133">Transmembrane helix</keyword>
<gene>
    <name evidence="2" type="ORF">FA15DRAFT_662391</name>
</gene>
<protein>
    <submittedName>
        <fullName evidence="2">Uncharacterized protein</fullName>
    </submittedName>
</protein>
<proteinExistence type="predicted"/>